<gene>
    <name evidence="1" type="ORF">D7032_12635</name>
</gene>
<proteinExistence type="predicted"/>
<dbReference type="EMBL" id="CP032664">
    <property type="protein sequence ID" value="QQO84025.1"/>
    <property type="molecule type" value="Genomic_DNA"/>
</dbReference>
<dbReference type="RefSeq" id="WP_345855665.1">
    <property type="nucleotide sequence ID" value="NZ_CP032664.1"/>
</dbReference>
<sequence>MIEPEKLEVVYYSSPVPESSAILTFLGLVFDRVHFPNVYIPSEGFDRDEVTEELRRLLSIEKKDRNLIQTAQLTQAALIPELRDYCYFSGTKDQKIFGGDLEKAEGLVEALHEQIHGPFPNGFTPIWSPGYHKGLSHEAGIDYPADYYYQCNALLYSGEHGIPLINADSSLPVPSLAGESAKNNAKLLSSLMAVQCVNLVFPEMGELQPLEISALRNELSSEFASFRLGLLSLAKELNQAIDSNATEKEIIQAAKFVAQTQVLPTLIELQEALSKPQQGILTRTWELTKKVPGLASSYASLDAAAIPKTIEALGDWLMGSRKEAPRSNMYYLLKLEDKLK</sequence>
<organism evidence="1">
    <name type="scientific">Shewanella algae</name>
    <dbReference type="NCBI Taxonomy" id="38313"/>
    <lineage>
        <taxon>Bacteria</taxon>
        <taxon>Pseudomonadati</taxon>
        <taxon>Pseudomonadota</taxon>
        <taxon>Gammaproteobacteria</taxon>
        <taxon>Alteromonadales</taxon>
        <taxon>Shewanellaceae</taxon>
        <taxon>Shewanella</taxon>
    </lineage>
</organism>
<reference evidence="1" key="1">
    <citation type="submission" date="2018-09" db="EMBL/GenBank/DDBJ databases">
        <title>Genome sequencing and analysis.</title>
        <authorList>
            <person name="Huang Y.-T."/>
        </authorList>
    </citation>
    <scope>NUCLEOTIDE SEQUENCE</scope>
    <source>
        <strain evidence="1">HIDE</strain>
    </source>
</reference>
<protein>
    <submittedName>
        <fullName evidence="1">Uncharacterized protein</fullName>
    </submittedName>
</protein>
<name>A0A7T8ECW7_9GAMM</name>
<accession>A0A7T8ECW7</accession>
<evidence type="ECO:0000313" key="1">
    <source>
        <dbReference type="EMBL" id="QQO84025.1"/>
    </source>
</evidence>
<dbReference type="AlphaFoldDB" id="A0A7T8ECW7"/>